<dbReference type="AlphaFoldDB" id="A0A6P4YU51"/>
<dbReference type="InterPro" id="IPR050617">
    <property type="entry name" value="E3_ligase_FN3/SPRY"/>
</dbReference>
<feature type="domain" description="Fibronectin type-III" evidence="1">
    <location>
        <begin position="3"/>
        <end position="98"/>
    </location>
</feature>
<dbReference type="InterPro" id="IPR013783">
    <property type="entry name" value="Ig-like_fold"/>
</dbReference>
<evidence type="ECO:0000313" key="2">
    <source>
        <dbReference type="Proteomes" id="UP000515135"/>
    </source>
</evidence>
<sequence>MEAPGPVEILREACHATSGKAILHWQPKTKGVVDSYTITCLIKTLSWTEEIAKVTCPQPYQIFTDLRPSTKYIFQICANNKCGPSPPETVELFTKPPLPLVLQAGNATGSSIQIKWCDYNLGDLKIIYYLLSYRLAARSSYQIQTNDDWGEISNIMGLEYILDGLNSRSRYDVKVTALYQAGTSVTSEVFQYWTRGM</sequence>
<dbReference type="GeneID" id="109468349"/>
<evidence type="ECO:0000313" key="3">
    <source>
        <dbReference type="RefSeq" id="XP_019622157.1"/>
    </source>
</evidence>
<reference evidence="3" key="1">
    <citation type="submission" date="2025-08" db="UniProtKB">
        <authorList>
            <consortium name="RefSeq"/>
        </authorList>
    </citation>
    <scope>IDENTIFICATION</scope>
    <source>
        <tissue evidence="3">Gonad</tissue>
    </source>
</reference>
<dbReference type="SUPFAM" id="SSF49265">
    <property type="entry name" value="Fibronectin type III"/>
    <property type="match status" value="1"/>
</dbReference>
<dbReference type="PANTHER" id="PTHR24099:SF16">
    <property type="entry name" value="E3 UBIQUITIN-PROTEIN LIGASE MIDLINE-1-LIKE ISOFORM X1"/>
    <property type="match status" value="1"/>
</dbReference>
<dbReference type="CDD" id="cd00063">
    <property type="entry name" value="FN3"/>
    <property type="match status" value="2"/>
</dbReference>
<dbReference type="SMART" id="SM00060">
    <property type="entry name" value="FN3"/>
    <property type="match status" value="2"/>
</dbReference>
<proteinExistence type="predicted"/>
<dbReference type="KEGG" id="bbel:109468349"/>
<evidence type="ECO:0000259" key="1">
    <source>
        <dbReference type="PROSITE" id="PS50853"/>
    </source>
</evidence>
<keyword evidence="2" id="KW-1185">Reference proteome</keyword>
<name>A0A6P4YU51_BRABE</name>
<dbReference type="InterPro" id="IPR036116">
    <property type="entry name" value="FN3_sf"/>
</dbReference>
<dbReference type="Gene3D" id="2.60.40.10">
    <property type="entry name" value="Immunoglobulins"/>
    <property type="match status" value="2"/>
</dbReference>
<accession>A0A6P4YU51</accession>
<protein>
    <submittedName>
        <fullName evidence="3">Down syndrome cell adhesion molecule-like protein Dscam2</fullName>
    </submittedName>
</protein>
<dbReference type="PANTHER" id="PTHR24099">
    <property type="entry name" value="E3 UBIQUITIN-PROTEIN LIGASE TRIM36-RELATED"/>
    <property type="match status" value="1"/>
</dbReference>
<dbReference type="RefSeq" id="XP_019622157.1">
    <property type="nucleotide sequence ID" value="XM_019766598.1"/>
</dbReference>
<organism evidence="2 3">
    <name type="scientific">Branchiostoma belcheri</name>
    <name type="common">Amphioxus</name>
    <dbReference type="NCBI Taxonomy" id="7741"/>
    <lineage>
        <taxon>Eukaryota</taxon>
        <taxon>Metazoa</taxon>
        <taxon>Chordata</taxon>
        <taxon>Cephalochordata</taxon>
        <taxon>Leptocardii</taxon>
        <taxon>Amphioxiformes</taxon>
        <taxon>Branchiostomatidae</taxon>
        <taxon>Branchiostoma</taxon>
    </lineage>
</organism>
<dbReference type="PROSITE" id="PS50853">
    <property type="entry name" value="FN3"/>
    <property type="match status" value="2"/>
</dbReference>
<dbReference type="Proteomes" id="UP000515135">
    <property type="component" value="Unplaced"/>
</dbReference>
<gene>
    <name evidence="3" type="primary">LOC109468349</name>
</gene>
<dbReference type="Pfam" id="PF00041">
    <property type="entry name" value="fn3"/>
    <property type="match status" value="1"/>
</dbReference>
<feature type="domain" description="Fibronectin type-III" evidence="1">
    <location>
        <begin position="99"/>
        <end position="197"/>
    </location>
</feature>
<dbReference type="InterPro" id="IPR003961">
    <property type="entry name" value="FN3_dom"/>
</dbReference>